<evidence type="ECO:0000313" key="5">
    <source>
        <dbReference type="WBParaSite" id="TTAC_0000237101-mRNA-1"/>
    </source>
</evidence>
<dbReference type="AlphaFoldDB" id="A0A0R3WNN3"/>
<evidence type="ECO:0000256" key="1">
    <source>
        <dbReference type="SAM" id="Coils"/>
    </source>
</evidence>
<gene>
    <name evidence="3" type="ORF">TTAC_LOCUS2358</name>
</gene>
<dbReference type="Proteomes" id="UP000274429">
    <property type="component" value="Unassembled WGS sequence"/>
</dbReference>
<keyword evidence="4" id="KW-1185">Reference proteome</keyword>
<feature type="region of interest" description="Disordered" evidence="2">
    <location>
        <begin position="208"/>
        <end position="233"/>
    </location>
</feature>
<name>A0A0R3WNN3_HYDTA</name>
<evidence type="ECO:0000256" key="2">
    <source>
        <dbReference type="SAM" id="MobiDB-lite"/>
    </source>
</evidence>
<evidence type="ECO:0000313" key="4">
    <source>
        <dbReference type="Proteomes" id="UP000274429"/>
    </source>
</evidence>
<reference evidence="3 4" key="2">
    <citation type="submission" date="2018-11" db="EMBL/GenBank/DDBJ databases">
        <authorList>
            <consortium name="Pathogen Informatics"/>
        </authorList>
    </citation>
    <scope>NUCLEOTIDE SEQUENCE [LARGE SCALE GENOMIC DNA]</scope>
</reference>
<protein>
    <submittedName>
        <fullName evidence="3 5">Uncharacterized protein</fullName>
    </submittedName>
</protein>
<evidence type="ECO:0000313" key="3">
    <source>
        <dbReference type="EMBL" id="VDM19784.1"/>
    </source>
</evidence>
<feature type="coiled-coil region" evidence="1">
    <location>
        <begin position="130"/>
        <end position="191"/>
    </location>
</feature>
<dbReference type="OrthoDB" id="6288922at2759"/>
<organism evidence="5">
    <name type="scientific">Hydatigena taeniaeformis</name>
    <name type="common">Feline tapeworm</name>
    <name type="synonym">Taenia taeniaeformis</name>
    <dbReference type="NCBI Taxonomy" id="6205"/>
    <lineage>
        <taxon>Eukaryota</taxon>
        <taxon>Metazoa</taxon>
        <taxon>Spiralia</taxon>
        <taxon>Lophotrochozoa</taxon>
        <taxon>Platyhelminthes</taxon>
        <taxon>Cestoda</taxon>
        <taxon>Eucestoda</taxon>
        <taxon>Cyclophyllidea</taxon>
        <taxon>Taeniidae</taxon>
        <taxon>Hydatigera</taxon>
    </lineage>
</organism>
<keyword evidence="1" id="KW-0175">Coiled coil</keyword>
<reference evidence="5" key="1">
    <citation type="submission" date="2017-02" db="UniProtKB">
        <authorList>
            <consortium name="WormBaseParasite"/>
        </authorList>
    </citation>
    <scope>IDENTIFICATION</scope>
</reference>
<proteinExistence type="predicted"/>
<dbReference type="WBParaSite" id="TTAC_0000237101-mRNA-1">
    <property type="protein sequence ID" value="TTAC_0000237101-mRNA-1"/>
    <property type="gene ID" value="TTAC_0000237101"/>
</dbReference>
<dbReference type="EMBL" id="UYWX01001000">
    <property type="protein sequence ID" value="VDM19784.1"/>
    <property type="molecule type" value="Genomic_DNA"/>
</dbReference>
<sequence>MITKELLRFVLVDEKVMLAHIHQSSLLGSQRFRAAHNETSPTSLRTPAPLPRHLLKLSGTPHSLSVEIAVLSYPLLSTLPLVPNRSVIVALFCLHFYFTIPTHKNTDSCRKIGSNNSLVAHTVAERRARAEALEVERRRARRVNLEASEAALEAARQRAYSLRAARSLELRNREEERHAKVFARRKLLEEERRAYLIRRITDAKAITEAGDQSHRSRSLRHSSPKVTSRGFASELDPSDPRYCPFGFGSCTRRDVCLPPMQQSGGVRKAGSCSGRGGLRHTPISKLSISFTVDSQRGLLANSDASFTVNQAELNKTSKGRITTSTPSKKRQLESVNLKNFTNSNRNSVAIQKSPNCELFGI</sequence>
<accession>A0A0R3WNN3</accession>